<dbReference type="AlphaFoldDB" id="A0A561R8X5"/>
<proteinExistence type="predicted"/>
<protein>
    <submittedName>
        <fullName evidence="1">Uncharacterized protein</fullName>
    </submittedName>
</protein>
<evidence type="ECO:0000313" key="2">
    <source>
        <dbReference type="Proteomes" id="UP000320653"/>
    </source>
</evidence>
<sequence length="321" mass="35449">MSRQLFIMSVRASSARRISQGRGFALLEVSWALSGCNLWEGRTIESSPRMFGSWQDTVGESCFSTFEPRSFRILGTTIGSDFRKTFAGRVSSDIFIEGSGERISRERSQCKMDPNRRTSQLDKAQLGECIRLSADNWTGRPICLPPGSLSASTCRPAIHGLALDQWRLSVRSLMRRLVPCSRLLSSPKPGRHRLIIPHLASHFPDLFHRLMEGGILRRVCLRDAAGQAGAGVSAQTDLPLGFYLSILMRGADHRAAALAIAPALPEAAKMVLDQIQCRGQSPLEFVVRGAALFVFAVIGLWHWSCSISWRTESSLGDLDFS</sequence>
<dbReference type="EMBL" id="VIWP01000001">
    <property type="protein sequence ID" value="TWF59061.1"/>
    <property type="molecule type" value="Genomic_DNA"/>
</dbReference>
<reference evidence="1 2" key="1">
    <citation type="submission" date="2019-06" db="EMBL/GenBank/DDBJ databases">
        <title>Sorghum-associated microbial communities from plants grown in Nebraska, USA.</title>
        <authorList>
            <person name="Schachtman D."/>
        </authorList>
    </citation>
    <scope>NUCLEOTIDE SEQUENCE [LARGE SCALE GENOMIC DNA]</scope>
    <source>
        <strain evidence="1 2">1225</strain>
    </source>
</reference>
<comment type="caution">
    <text evidence="1">The sequence shown here is derived from an EMBL/GenBank/DDBJ whole genome shotgun (WGS) entry which is preliminary data.</text>
</comment>
<dbReference type="Proteomes" id="UP000320653">
    <property type="component" value="Unassembled WGS sequence"/>
</dbReference>
<name>A0A561R8X5_9HYPH</name>
<gene>
    <name evidence="1" type="ORF">FHW37_101865</name>
</gene>
<keyword evidence="2" id="KW-1185">Reference proteome</keyword>
<organism evidence="1 2">
    <name type="scientific">Neorhizobium alkalisoli</name>
    <dbReference type="NCBI Taxonomy" id="528178"/>
    <lineage>
        <taxon>Bacteria</taxon>
        <taxon>Pseudomonadati</taxon>
        <taxon>Pseudomonadota</taxon>
        <taxon>Alphaproteobacteria</taxon>
        <taxon>Hyphomicrobiales</taxon>
        <taxon>Rhizobiaceae</taxon>
        <taxon>Rhizobium/Agrobacterium group</taxon>
        <taxon>Neorhizobium</taxon>
    </lineage>
</organism>
<evidence type="ECO:0000313" key="1">
    <source>
        <dbReference type="EMBL" id="TWF59061.1"/>
    </source>
</evidence>
<accession>A0A561R8X5</accession>